<protein>
    <submittedName>
        <fullName evidence="2">Uncharacterized protein</fullName>
    </submittedName>
</protein>
<organism evidence="2 3">
    <name type="scientific">Trapa natans</name>
    <name type="common">Water chestnut</name>
    <dbReference type="NCBI Taxonomy" id="22666"/>
    <lineage>
        <taxon>Eukaryota</taxon>
        <taxon>Viridiplantae</taxon>
        <taxon>Streptophyta</taxon>
        <taxon>Embryophyta</taxon>
        <taxon>Tracheophyta</taxon>
        <taxon>Spermatophyta</taxon>
        <taxon>Magnoliopsida</taxon>
        <taxon>eudicotyledons</taxon>
        <taxon>Gunneridae</taxon>
        <taxon>Pentapetalae</taxon>
        <taxon>rosids</taxon>
        <taxon>malvids</taxon>
        <taxon>Myrtales</taxon>
        <taxon>Lythraceae</taxon>
        <taxon>Trapa</taxon>
    </lineage>
</organism>
<comment type="caution">
    <text evidence="2">The sequence shown here is derived from an EMBL/GenBank/DDBJ whole genome shotgun (WGS) entry which is preliminary data.</text>
</comment>
<accession>A0AAN7MQE3</accession>
<proteinExistence type="predicted"/>
<evidence type="ECO:0000313" key="3">
    <source>
        <dbReference type="Proteomes" id="UP001346149"/>
    </source>
</evidence>
<evidence type="ECO:0000256" key="1">
    <source>
        <dbReference type="SAM" id="MobiDB-lite"/>
    </source>
</evidence>
<keyword evidence="3" id="KW-1185">Reference proteome</keyword>
<dbReference type="AlphaFoldDB" id="A0AAN7MQE3"/>
<sequence length="99" mass="11070">MISMGTPEGSMRWEAPSGKPRAPSSCGGGNFSLLLFAFPWEIILLGFRTSKKFPEKLEAKQSSNKHQCCGYNALKADKKNIHQQSVDALDWLLEQQDKL</sequence>
<reference evidence="2 3" key="1">
    <citation type="journal article" date="2023" name="Hortic Res">
        <title>Pangenome of water caltrop reveals structural variations and asymmetric subgenome divergence after allopolyploidization.</title>
        <authorList>
            <person name="Zhang X."/>
            <person name="Chen Y."/>
            <person name="Wang L."/>
            <person name="Yuan Y."/>
            <person name="Fang M."/>
            <person name="Shi L."/>
            <person name="Lu R."/>
            <person name="Comes H.P."/>
            <person name="Ma Y."/>
            <person name="Chen Y."/>
            <person name="Huang G."/>
            <person name="Zhou Y."/>
            <person name="Zheng Z."/>
            <person name="Qiu Y."/>
        </authorList>
    </citation>
    <scope>NUCLEOTIDE SEQUENCE [LARGE SCALE GENOMIC DNA]</scope>
    <source>
        <strain evidence="2">F231</strain>
    </source>
</reference>
<dbReference type="Proteomes" id="UP001346149">
    <property type="component" value="Unassembled WGS sequence"/>
</dbReference>
<feature type="region of interest" description="Disordered" evidence="1">
    <location>
        <begin position="1"/>
        <end position="22"/>
    </location>
</feature>
<evidence type="ECO:0000313" key="2">
    <source>
        <dbReference type="EMBL" id="KAK4799675.1"/>
    </source>
</evidence>
<name>A0AAN7MQE3_TRANT</name>
<gene>
    <name evidence="2" type="ORF">SAY86_025040</name>
</gene>
<dbReference type="EMBL" id="JAXQNO010000004">
    <property type="protein sequence ID" value="KAK4799675.1"/>
    <property type="molecule type" value="Genomic_DNA"/>
</dbReference>